<feature type="region of interest" description="Disordered" evidence="1">
    <location>
        <begin position="1"/>
        <end position="70"/>
    </location>
</feature>
<gene>
    <name evidence="2" type="ORF">ZIOFF_014021</name>
</gene>
<sequence>MAHRPPVVIQHENLHSRIEKDVARPKPTKAGQQARKALGDLSNTGKPPVSGPWKASSLKDKSASSLKDKSSVLGRQPIKYAAKSSFLTNEEMRKCHQWAKEGIEQMHFSGNNMQKLQKDTEEERISSIHKRVKKKVHKVMATLHEWLNDSYDLGLRVKEVPLDNDAGKMELEPEVLPSTIKSGPSVNSKDCEEIDGLFGSDSGNHQLPFFGNSSVLELELELSED</sequence>
<protein>
    <submittedName>
        <fullName evidence="2">Uncharacterized protein</fullName>
    </submittedName>
</protein>
<organism evidence="2 3">
    <name type="scientific">Zingiber officinale</name>
    <name type="common">Ginger</name>
    <name type="synonym">Amomum zingiber</name>
    <dbReference type="NCBI Taxonomy" id="94328"/>
    <lineage>
        <taxon>Eukaryota</taxon>
        <taxon>Viridiplantae</taxon>
        <taxon>Streptophyta</taxon>
        <taxon>Embryophyta</taxon>
        <taxon>Tracheophyta</taxon>
        <taxon>Spermatophyta</taxon>
        <taxon>Magnoliopsida</taxon>
        <taxon>Liliopsida</taxon>
        <taxon>Zingiberales</taxon>
        <taxon>Zingiberaceae</taxon>
        <taxon>Zingiber</taxon>
    </lineage>
</organism>
<dbReference type="Proteomes" id="UP000734854">
    <property type="component" value="Unassembled WGS sequence"/>
</dbReference>
<feature type="compositionally biased region" description="Basic and acidic residues" evidence="1">
    <location>
        <begin position="12"/>
        <end position="24"/>
    </location>
</feature>
<evidence type="ECO:0000313" key="2">
    <source>
        <dbReference type="EMBL" id="KAG6524130.1"/>
    </source>
</evidence>
<evidence type="ECO:0000313" key="3">
    <source>
        <dbReference type="Proteomes" id="UP000734854"/>
    </source>
</evidence>
<proteinExistence type="predicted"/>
<accession>A0A8J5LP76</accession>
<feature type="compositionally biased region" description="Basic and acidic residues" evidence="1">
    <location>
        <begin position="57"/>
        <end position="70"/>
    </location>
</feature>
<dbReference type="AlphaFoldDB" id="A0A8J5LP76"/>
<name>A0A8J5LP76_ZINOF</name>
<evidence type="ECO:0000256" key="1">
    <source>
        <dbReference type="SAM" id="MobiDB-lite"/>
    </source>
</evidence>
<dbReference type="EMBL" id="JACMSC010000004">
    <property type="protein sequence ID" value="KAG6524130.1"/>
    <property type="molecule type" value="Genomic_DNA"/>
</dbReference>
<reference evidence="2 3" key="1">
    <citation type="submission" date="2020-08" db="EMBL/GenBank/DDBJ databases">
        <title>Plant Genome Project.</title>
        <authorList>
            <person name="Zhang R.-G."/>
        </authorList>
    </citation>
    <scope>NUCLEOTIDE SEQUENCE [LARGE SCALE GENOMIC DNA]</scope>
    <source>
        <tissue evidence="2">Rhizome</tissue>
    </source>
</reference>
<keyword evidence="3" id="KW-1185">Reference proteome</keyword>
<comment type="caution">
    <text evidence="2">The sequence shown here is derived from an EMBL/GenBank/DDBJ whole genome shotgun (WGS) entry which is preliminary data.</text>
</comment>